<accession>A0ACB9XFV2</accession>
<comment type="caution">
    <text evidence="1">The sequence shown here is derived from an EMBL/GenBank/DDBJ whole genome shotgun (WGS) entry which is preliminary data.</text>
</comment>
<protein>
    <submittedName>
        <fullName evidence="1">Uncharacterized protein</fullName>
    </submittedName>
</protein>
<dbReference type="EMBL" id="CM043790">
    <property type="protein sequence ID" value="KAI4825462.1"/>
    <property type="molecule type" value="Genomic_DNA"/>
</dbReference>
<sequence length="106" mass="11305">MFSKILGSSPKDYELKTFLIQAVPADPSELCLLAGVPVQTNGDRNLVKPSFRLEAASLVVAVSCICLSHLWSNDSTEALCHQGHMKALTPEKGLVVTQPVGPGVEC</sequence>
<dbReference type="Proteomes" id="UP001057452">
    <property type="component" value="Chromosome 6"/>
</dbReference>
<proteinExistence type="predicted"/>
<reference evidence="1" key="1">
    <citation type="submission" date="2022-05" db="EMBL/GenBank/DDBJ databases">
        <title>Chromosome-level genome of Chaenocephalus aceratus.</title>
        <authorList>
            <person name="Park H."/>
        </authorList>
    </citation>
    <scope>NUCLEOTIDE SEQUENCE</scope>
    <source>
        <strain evidence="1">KU_202001</strain>
    </source>
</reference>
<keyword evidence="2" id="KW-1185">Reference proteome</keyword>
<evidence type="ECO:0000313" key="1">
    <source>
        <dbReference type="EMBL" id="KAI4825462.1"/>
    </source>
</evidence>
<organism evidence="1 2">
    <name type="scientific">Chaenocephalus aceratus</name>
    <name type="common">Blackfin icefish</name>
    <name type="synonym">Chaenichthys aceratus</name>
    <dbReference type="NCBI Taxonomy" id="36190"/>
    <lineage>
        <taxon>Eukaryota</taxon>
        <taxon>Metazoa</taxon>
        <taxon>Chordata</taxon>
        <taxon>Craniata</taxon>
        <taxon>Vertebrata</taxon>
        <taxon>Euteleostomi</taxon>
        <taxon>Actinopterygii</taxon>
        <taxon>Neopterygii</taxon>
        <taxon>Teleostei</taxon>
        <taxon>Neoteleostei</taxon>
        <taxon>Acanthomorphata</taxon>
        <taxon>Eupercaria</taxon>
        <taxon>Perciformes</taxon>
        <taxon>Notothenioidei</taxon>
        <taxon>Channichthyidae</taxon>
        <taxon>Chaenocephalus</taxon>
    </lineage>
</organism>
<evidence type="ECO:0000313" key="2">
    <source>
        <dbReference type="Proteomes" id="UP001057452"/>
    </source>
</evidence>
<name>A0ACB9XFV2_CHAAC</name>
<gene>
    <name evidence="1" type="ORF">KUCAC02_021142</name>
</gene>